<keyword evidence="3" id="KW-1003">Cell membrane</keyword>
<dbReference type="Gene3D" id="3.40.50.2000">
    <property type="entry name" value="Glycogen Phosphorylase B"/>
    <property type="match status" value="2"/>
</dbReference>
<evidence type="ECO:0000256" key="3">
    <source>
        <dbReference type="ARBA" id="ARBA00022475"/>
    </source>
</evidence>
<evidence type="ECO:0000259" key="7">
    <source>
        <dbReference type="Pfam" id="PF00534"/>
    </source>
</evidence>
<keyword evidence="4" id="KW-0808">Transferase</keyword>
<keyword evidence="6" id="KW-0472">Membrane</keyword>
<dbReference type="RefSeq" id="WP_320942242.1">
    <property type="nucleotide sequence ID" value="NZ_BAABEU010000003.1"/>
</dbReference>
<dbReference type="PANTHER" id="PTHR37316">
    <property type="entry name" value="TEICHOIC ACID GLYCEROL-PHOSPHATE PRIMASE"/>
    <property type="match status" value="1"/>
</dbReference>
<comment type="similarity">
    <text evidence="2">Belongs to the CDP-glycerol glycerophosphotransferase family.</text>
</comment>
<dbReference type="InterPro" id="IPR007554">
    <property type="entry name" value="Glycerophosphate_synth"/>
</dbReference>
<accession>A0ABZ0SKA5</accession>
<dbReference type="EMBL" id="CP139368">
    <property type="protein sequence ID" value="WPR89528.1"/>
    <property type="molecule type" value="Genomic_DNA"/>
</dbReference>
<dbReference type="InterPro" id="IPR001296">
    <property type="entry name" value="Glyco_trans_1"/>
</dbReference>
<dbReference type="InterPro" id="IPR043149">
    <property type="entry name" value="TagF_N"/>
</dbReference>
<name>A0ABZ0SKA5_9MICO</name>
<dbReference type="Proteomes" id="UP001323798">
    <property type="component" value="Chromosome"/>
</dbReference>
<evidence type="ECO:0000256" key="6">
    <source>
        <dbReference type="ARBA" id="ARBA00023136"/>
    </source>
</evidence>
<organism evidence="8 9">
    <name type="scientific">Microbacterium rhizosphaerae</name>
    <dbReference type="NCBI Taxonomy" id="1678237"/>
    <lineage>
        <taxon>Bacteria</taxon>
        <taxon>Bacillati</taxon>
        <taxon>Actinomycetota</taxon>
        <taxon>Actinomycetes</taxon>
        <taxon>Micrococcales</taxon>
        <taxon>Microbacteriaceae</taxon>
        <taxon>Microbacterium</taxon>
    </lineage>
</organism>
<evidence type="ECO:0000313" key="9">
    <source>
        <dbReference type="Proteomes" id="UP001323798"/>
    </source>
</evidence>
<keyword evidence="9" id="KW-1185">Reference proteome</keyword>
<proteinExistence type="inferred from homology"/>
<evidence type="ECO:0000256" key="4">
    <source>
        <dbReference type="ARBA" id="ARBA00022679"/>
    </source>
</evidence>
<feature type="domain" description="Glycosyl transferase family 1" evidence="7">
    <location>
        <begin position="674"/>
        <end position="814"/>
    </location>
</feature>
<gene>
    <name evidence="8" type="ORF">SM116_17495</name>
</gene>
<dbReference type="Pfam" id="PF04464">
    <property type="entry name" value="Glyphos_transf"/>
    <property type="match status" value="1"/>
</dbReference>
<dbReference type="SUPFAM" id="SSF53756">
    <property type="entry name" value="UDP-Glycosyltransferase/glycogen phosphorylase"/>
    <property type="match status" value="2"/>
</dbReference>
<dbReference type="Gene3D" id="3.40.50.12580">
    <property type="match status" value="1"/>
</dbReference>
<evidence type="ECO:0000256" key="1">
    <source>
        <dbReference type="ARBA" id="ARBA00004202"/>
    </source>
</evidence>
<reference evidence="8 9" key="1">
    <citation type="submission" date="2023-11" db="EMBL/GenBank/DDBJ databases">
        <title>Genome sequence of Microbacterium rhizosphaerae KACC 19337.</title>
        <authorList>
            <person name="Choi H."/>
            <person name="Kim S."/>
            <person name="Kim Y."/>
            <person name="Kwon S.-W."/>
            <person name="Heo J."/>
        </authorList>
    </citation>
    <scope>NUCLEOTIDE SEQUENCE [LARGE SCALE GENOMIC DNA]</scope>
    <source>
        <strain evidence="8 9">KACC 19337</strain>
    </source>
</reference>
<keyword evidence="5" id="KW-0777">Teichoic acid biosynthesis</keyword>
<dbReference type="Pfam" id="PF00534">
    <property type="entry name" value="Glycos_transf_1"/>
    <property type="match status" value="1"/>
</dbReference>
<comment type="subcellular location">
    <subcellularLocation>
        <location evidence="1">Cell membrane</location>
        <topology evidence="1">Peripheral membrane protein</topology>
    </subcellularLocation>
</comment>
<protein>
    <submittedName>
        <fullName evidence="8">Glycosyltransferase</fullName>
    </submittedName>
</protein>
<dbReference type="InterPro" id="IPR043148">
    <property type="entry name" value="TagF_C"/>
</dbReference>
<evidence type="ECO:0000256" key="5">
    <source>
        <dbReference type="ARBA" id="ARBA00022944"/>
    </source>
</evidence>
<dbReference type="InterPro" id="IPR051612">
    <property type="entry name" value="Teichoic_Acid_Biosynth"/>
</dbReference>
<evidence type="ECO:0000313" key="8">
    <source>
        <dbReference type="EMBL" id="WPR89528.1"/>
    </source>
</evidence>
<evidence type="ECO:0000256" key="2">
    <source>
        <dbReference type="ARBA" id="ARBA00010488"/>
    </source>
</evidence>
<dbReference type="CDD" id="cd03811">
    <property type="entry name" value="GT4_GT28_WabH-like"/>
    <property type="match status" value="1"/>
</dbReference>
<dbReference type="PANTHER" id="PTHR37316:SF3">
    <property type="entry name" value="TEICHOIC ACID GLYCEROL-PHOSPHATE TRANSFERASE"/>
    <property type="match status" value="1"/>
</dbReference>
<sequence length="863" mass="95832">MPPSPARLINTAWQRVAKNARRLRRAGTADRNAFYRSRPVRPDTVLYESFAGNGMLCNPEAIFRRLLHDPDFRRLTHIWALDDAAAEAAFAAEFRHHPRVRMVKRESGAYWKALSTSQYLVNNATFPPQFGKRPGQVYLNTWHGTPLKHMGFDMPDGAYESANTLRNFLSADYLLAANDFMAEGMYEDAYRLHNVYPGRIITEGYPRIDRQFLSPGEDVRTRDALRAHGLEPGDLPIVLYAPTWRGTSFSDPADDLDALAAQTAALQAALGAGIRVFLKTHQVVHGLAAQRPDLQRLLVPNTIPTNVLLGAAAGLVTDYSSIFFDYLATGRPIVFLTPDAEDYNDNRGTYFPADELPGPVIADATEAGIALRALMEGREELVPGYADWKARFTGYDDGDSASRVVDIVFRGRTDGYRVRAARTDGRKRLLIFLGGMKSNGITTSVLNLLNAIDHQRYDVTALMPLVRKRTLRENQRHVHPAVRQVFRIGGMNGSKVAQLRRKADDWRGTAPHPHEDTRHADLWNDEWTRVLGDAQFDWLADFSGYSPFWSNLLLRSPDMPRAIWLHNEMAADRRRTVDGKQRFFRSLGLVFSLYHSYDKLVSVSPLLTELNRAELEEYAPADRFVTVRNLPNVERVARGRAVPVLDLWNDVEGDEDEEIEPPAWAAQLADPARTEKWFVTVGRLSPEKNQARLLRAFAKVHAQRPDTRLLIVGGGPLSGDLEALISELGLTDAAFLGGEQSNPFAIMAAADCFVLSSRYEGQPMVLLEAALCDLPIVSTSFASVRDALPNDTIHAVAQSDEALRDGMLAYLDGQVDASHLDIPSYVREVLGELDAVIHGAAAAPPAARAEDAARTDPIGAAAD</sequence>
<dbReference type="Gene3D" id="3.40.50.11820">
    <property type="match status" value="1"/>
</dbReference>